<comment type="caution">
    <text evidence="1">The sequence shown here is derived from an EMBL/GenBank/DDBJ whole genome shotgun (WGS) entry which is preliminary data.</text>
</comment>
<proteinExistence type="predicted"/>
<keyword evidence="2" id="KW-1185">Reference proteome</keyword>
<sequence>MGGLGIEKLFYYGKDEFDGIEGFLYDLRVTLCQKSGTMQPNAGGFKIKGISNDERVELDDDLEVKIIELIQMKQREEESVKMYTYRFDICAKQTDIYETSHEAKIVEYEIEIMGELEKAKMDEVENSSDGLLDWLTIIDDGYLEKHVNGTYKVDQSSHYKIGVETDYDQKFVNKGFNIGMNMVENYYENEILVENIVFRMFINIRSAYMVNANGIINVENCYPHRIDNEKNTQIGLHNDQYGNIDHIGDNEHNANMGMFTTNNLGNHEMDNYG</sequence>
<dbReference type="EMBL" id="QKWP01002424">
    <property type="protein sequence ID" value="RIB03390.1"/>
    <property type="molecule type" value="Genomic_DNA"/>
</dbReference>
<name>A0A397TZJ4_9GLOM</name>
<evidence type="ECO:0000313" key="1">
    <source>
        <dbReference type="EMBL" id="RIB03390.1"/>
    </source>
</evidence>
<reference evidence="1 2" key="1">
    <citation type="submission" date="2018-06" db="EMBL/GenBank/DDBJ databases">
        <title>Comparative genomics reveals the genomic features of Rhizophagus irregularis, R. cerebriforme, R. diaphanum and Gigaspora rosea, and their symbiotic lifestyle signature.</title>
        <authorList>
            <person name="Morin E."/>
            <person name="San Clemente H."/>
            <person name="Chen E.C.H."/>
            <person name="De La Providencia I."/>
            <person name="Hainaut M."/>
            <person name="Kuo A."/>
            <person name="Kohler A."/>
            <person name="Murat C."/>
            <person name="Tang N."/>
            <person name="Roy S."/>
            <person name="Loubradou J."/>
            <person name="Henrissat B."/>
            <person name="Grigoriev I.V."/>
            <person name="Corradi N."/>
            <person name="Roux C."/>
            <person name="Martin F.M."/>
        </authorList>
    </citation>
    <scope>NUCLEOTIDE SEQUENCE [LARGE SCALE GENOMIC DNA]</scope>
    <source>
        <strain evidence="1 2">DAOM 194757</strain>
    </source>
</reference>
<gene>
    <name evidence="1" type="ORF">C2G38_2255013</name>
</gene>
<dbReference type="AlphaFoldDB" id="A0A397TZJ4"/>
<protein>
    <submittedName>
        <fullName evidence="1">Uncharacterized protein</fullName>
    </submittedName>
</protein>
<accession>A0A397TZJ4</accession>
<evidence type="ECO:0000313" key="2">
    <source>
        <dbReference type="Proteomes" id="UP000266673"/>
    </source>
</evidence>
<dbReference type="OrthoDB" id="2490426at2759"/>
<organism evidence="1 2">
    <name type="scientific">Gigaspora rosea</name>
    <dbReference type="NCBI Taxonomy" id="44941"/>
    <lineage>
        <taxon>Eukaryota</taxon>
        <taxon>Fungi</taxon>
        <taxon>Fungi incertae sedis</taxon>
        <taxon>Mucoromycota</taxon>
        <taxon>Glomeromycotina</taxon>
        <taxon>Glomeromycetes</taxon>
        <taxon>Diversisporales</taxon>
        <taxon>Gigasporaceae</taxon>
        <taxon>Gigaspora</taxon>
    </lineage>
</organism>
<dbReference type="Proteomes" id="UP000266673">
    <property type="component" value="Unassembled WGS sequence"/>
</dbReference>